<dbReference type="SUPFAM" id="SSF47923">
    <property type="entry name" value="Ypt/Rab-GAP domain of gyp1p"/>
    <property type="match status" value="2"/>
</dbReference>
<evidence type="ECO:0000256" key="5">
    <source>
        <dbReference type="ARBA" id="ARBA00061049"/>
    </source>
</evidence>
<sequence>MDQANQPWQRFFARHAPPPPKANAGFFPSRRGQAGPSASSSGSSGGHLSAATMTSSPRRAMSARNLRGSREKDAALNSKGAASLLPSSSNRAVKNEAEYEECRRRLRRLVLIEGVPTDDFRVPGTDLPSRPLVWKILLDVRSLDPACFLSLVARGPSPLHDKISNDAFRTLATDASFKKKVDEAMLIRLLDSFVWRYWDESNEARPLFSYVQGMNVLAAPFLYVMPSEVEAFECFCTFIEKCCPTYVQPTLAGVHRGLELLDRCLQSVDPSLYNHLRSKNLTSELYGFASVLTLCGCTPPLTQTLQLWDFLLAFGAHLSIVCIVAQLLLIRDELVSSAQPMKLLRQFPDLDAKSVVGIATTLVRDLDDDLYDELVTHMVEL</sequence>
<proteinExistence type="inferred from homology"/>
<dbReference type="FunCoup" id="A0A316YG92">
    <property type="interactions" value="54"/>
</dbReference>
<dbReference type="PANTHER" id="PTHR22957:SF263">
    <property type="entry name" value="MITOTIC CHECK POINT PROTEIN BUB2"/>
    <property type="match status" value="1"/>
</dbReference>
<gene>
    <name evidence="8" type="ORF">FA10DRAFT_268368</name>
</gene>
<dbReference type="PROSITE" id="PS50086">
    <property type="entry name" value="TBC_RABGAP"/>
    <property type="match status" value="1"/>
</dbReference>
<feature type="compositionally biased region" description="Low complexity" evidence="6">
    <location>
        <begin position="34"/>
        <end position="51"/>
    </location>
</feature>
<dbReference type="RefSeq" id="XP_025375349.1">
    <property type="nucleotide sequence ID" value="XM_025522300.1"/>
</dbReference>
<dbReference type="InParanoid" id="A0A316YG92"/>
<dbReference type="GO" id="GO:0005096">
    <property type="term" value="F:GTPase activator activity"/>
    <property type="evidence" value="ECO:0007669"/>
    <property type="project" value="TreeGrafter"/>
</dbReference>
<evidence type="ECO:0000256" key="2">
    <source>
        <dbReference type="ARBA" id="ARBA00022490"/>
    </source>
</evidence>
<evidence type="ECO:0000256" key="1">
    <source>
        <dbReference type="ARBA" id="ARBA00004245"/>
    </source>
</evidence>
<dbReference type="Proteomes" id="UP000245768">
    <property type="component" value="Unassembled WGS sequence"/>
</dbReference>
<dbReference type="OrthoDB" id="10263206at2759"/>
<keyword evidence="2" id="KW-0963">Cytoplasm</keyword>
<organism evidence="8 9">
    <name type="scientific">Acaromyces ingoldii</name>
    <dbReference type="NCBI Taxonomy" id="215250"/>
    <lineage>
        <taxon>Eukaryota</taxon>
        <taxon>Fungi</taxon>
        <taxon>Dikarya</taxon>
        <taxon>Basidiomycota</taxon>
        <taxon>Ustilaginomycotina</taxon>
        <taxon>Exobasidiomycetes</taxon>
        <taxon>Exobasidiales</taxon>
        <taxon>Cryptobasidiaceae</taxon>
        <taxon>Acaromyces</taxon>
    </lineage>
</organism>
<keyword evidence="4" id="KW-0131">Cell cycle</keyword>
<dbReference type="GeneID" id="37044216"/>
<evidence type="ECO:0000313" key="9">
    <source>
        <dbReference type="Proteomes" id="UP000245768"/>
    </source>
</evidence>
<dbReference type="InterPro" id="IPR000195">
    <property type="entry name" value="Rab-GAP-TBC_dom"/>
</dbReference>
<protein>
    <submittedName>
        <fullName evidence="8">TBC-domain-containing protein</fullName>
    </submittedName>
</protein>
<reference evidence="8 9" key="1">
    <citation type="journal article" date="2018" name="Mol. Biol. Evol.">
        <title>Broad Genomic Sampling Reveals a Smut Pathogenic Ancestry of the Fungal Clade Ustilaginomycotina.</title>
        <authorList>
            <person name="Kijpornyongpan T."/>
            <person name="Mondo S.J."/>
            <person name="Barry K."/>
            <person name="Sandor L."/>
            <person name="Lee J."/>
            <person name="Lipzen A."/>
            <person name="Pangilinan J."/>
            <person name="LaButti K."/>
            <person name="Hainaut M."/>
            <person name="Henrissat B."/>
            <person name="Grigoriev I.V."/>
            <person name="Spatafora J.W."/>
            <person name="Aime M.C."/>
        </authorList>
    </citation>
    <scope>NUCLEOTIDE SEQUENCE [LARGE SCALE GENOMIC DNA]</scope>
    <source>
        <strain evidence="8 9">MCA 4198</strain>
    </source>
</reference>
<dbReference type="FunFam" id="1.10.472.80:FF:000026">
    <property type="entry name" value="Mitotic check point protein (Bub2)"/>
    <property type="match status" value="1"/>
</dbReference>
<evidence type="ECO:0000313" key="8">
    <source>
        <dbReference type="EMBL" id="PWN88151.1"/>
    </source>
</evidence>
<dbReference type="GO" id="GO:0010948">
    <property type="term" value="P:negative regulation of cell cycle process"/>
    <property type="evidence" value="ECO:0007669"/>
    <property type="project" value="UniProtKB-ARBA"/>
</dbReference>
<dbReference type="FunFam" id="1.10.8.270:FF:000035">
    <property type="entry name" value="Cell cycle arrest protein BUB2"/>
    <property type="match status" value="1"/>
</dbReference>
<comment type="similarity">
    <text evidence="5">Belongs to the BUB2 family.</text>
</comment>
<accession>A0A316YG92</accession>
<evidence type="ECO:0000256" key="6">
    <source>
        <dbReference type="SAM" id="MobiDB-lite"/>
    </source>
</evidence>
<evidence type="ECO:0000256" key="3">
    <source>
        <dbReference type="ARBA" id="ARBA00023212"/>
    </source>
</evidence>
<keyword evidence="3" id="KW-0206">Cytoskeleton</keyword>
<evidence type="ECO:0000259" key="7">
    <source>
        <dbReference type="PROSITE" id="PS50086"/>
    </source>
</evidence>
<name>A0A316YG92_9BASI</name>
<keyword evidence="9" id="KW-1185">Reference proteome</keyword>
<feature type="domain" description="Rab-GAP TBC" evidence="7">
    <location>
        <begin position="124"/>
        <end position="315"/>
    </location>
</feature>
<dbReference type="AlphaFoldDB" id="A0A316YG92"/>
<dbReference type="EMBL" id="KZ819638">
    <property type="protein sequence ID" value="PWN88151.1"/>
    <property type="molecule type" value="Genomic_DNA"/>
</dbReference>
<dbReference type="SMART" id="SM00164">
    <property type="entry name" value="TBC"/>
    <property type="match status" value="1"/>
</dbReference>
<dbReference type="Gene3D" id="1.10.472.80">
    <property type="entry name" value="Ypt/Rab-GAP domain of gyp1p, domain 3"/>
    <property type="match status" value="1"/>
</dbReference>
<dbReference type="Gene3D" id="1.10.8.270">
    <property type="entry name" value="putative rabgap domain of human tbc1 domain family member 14 like domains"/>
    <property type="match status" value="1"/>
</dbReference>
<comment type="subcellular location">
    <subcellularLocation>
        <location evidence="1">Cytoplasm</location>
        <location evidence="1">Cytoskeleton</location>
    </subcellularLocation>
</comment>
<dbReference type="PANTHER" id="PTHR22957">
    <property type="entry name" value="TBC1 DOMAIN FAMILY MEMBER GTPASE-ACTIVATING PROTEIN"/>
    <property type="match status" value="1"/>
</dbReference>
<dbReference type="Pfam" id="PF00566">
    <property type="entry name" value="RabGAP-TBC"/>
    <property type="match status" value="1"/>
</dbReference>
<dbReference type="GO" id="GO:1990334">
    <property type="term" value="C:Bfa1-Bub2 complex"/>
    <property type="evidence" value="ECO:0007669"/>
    <property type="project" value="UniProtKB-ARBA"/>
</dbReference>
<evidence type="ECO:0000256" key="4">
    <source>
        <dbReference type="ARBA" id="ARBA00023306"/>
    </source>
</evidence>
<dbReference type="STRING" id="215250.A0A316YG92"/>
<feature type="region of interest" description="Disordered" evidence="6">
    <location>
        <begin position="1"/>
        <end position="97"/>
    </location>
</feature>
<dbReference type="InterPro" id="IPR035969">
    <property type="entry name" value="Rab-GAP_TBC_sf"/>
</dbReference>